<comment type="caution">
    <text evidence="2">The sequence shown here is derived from an EMBL/GenBank/DDBJ whole genome shotgun (WGS) entry which is preliminary data.</text>
</comment>
<evidence type="ECO:0000256" key="1">
    <source>
        <dbReference type="SAM" id="MobiDB-lite"/>
    </source>
</evidence>
<protein>
    <submittedName>
        <fullName evidence="2">Uncharacterized protein</fullName>
    </submittedName>
</protein>
<dbReference type="AlphaFoldDB" id="A0A8J3R8I0"/>
<accession>A0A8J3R8I0</accession>
<feature type="region of interest" description="Disordered" evidence="1">
    <location>
        <begin position="1"/>
        <end position="20"/>
    </location>
</feature>
<name>A0A8J3R8I0_9ACTN</name>
<gene>
    <name evidence="2" type="ORF">Mth01_35440</name>
</gene>
<dbReference type="EMBL" id="BOOG01000033">
    <property type="protein sequence ID" value="GIH71291.1"/>
    <property type="molecule type" value="Genomic_DNA"/>
</dbReference>
<keyword evidence="3" id="KW-1185">Reference proteome</keyword>
<reference evidence="2" key="1">
    <citation type="submission" date="2021-01" db="EMBL/GenBank/DDBJ databases">
        <title>Whole genome shotgun sequence of Sphaerimonospora thailandensis NBRC 107569.</title>
        <authorList>
            <person name="Komaki H."/>
            <person name="Tamura T."/>
        </authorList>
    </citation>
    <scope>NUCLEOTIDE SEQUENCE</scope>
    <source>
        <strain evidence="2">NBRC 107569</strain>
    </source>
</reference>
<evidence type="ECO:0000313" key="3">
    <source>
        <dbReference type="Proteomes" id="UP000610966"/>
    </source>
</evidence>
<evidence type="ECO:0000313" key="2">
    <source>
        <dbReference type="EMBL" id="GIH71291.1"/>
    </source>
</evidence>
<sequence length="48" mass="5057">MVGAAVLGGGTPAFGSGPVPSLRLVNTRRRDGSDNVLLRYQVVDRDDT</sequence>
<proteinExistence type="predicted"/>
<organism evidence="2 3">
    <name type="scientific">Sphaerimonospora thailandensis</name>
    <dbReference type="NCBI Taxonomy" id="795644"/>
    <lineage>
        <taxon>Bacteria</taxon>
        <taxon>Bacillati</taxon>
        <taxon>Actinomycetota</taxon>
        <taxon>Actinomycetes</taxon>
        <taxon>Streptosporangiales</taxon>
        <taxon>Streptosporangiaceae</taxon>
        <taxon>Sphaerimonospora</taxon>
    </lineage>
</organism>
<feature type="compositionally biased region" description="Gly residues" evidence="1">
    <location>
        <begin position="1"/>
        <end position="12"/>
    </location>
</feature>
<dbReference type="Proteomes" id="UP000610966">
    <property type="component" value="Unassembled WGS sequence"/>
</dbReference>